<gene>
    <name evidence="6" type="ORF">BC624_109101</name>
    <name evidence="7" type="ORF">SAMN05443373_111101</name>
</gene>
<keyword evidence="2" id="KW-0805">Transcription regulation</keyword>
<dbReference type="InterPro" id="IPR000792">
    <property type="entry name" value="Tscrpt_reg_LuxR_C"/>
</dbReference>
<evidence type="ECO:0000313" key="7">
    <source>
        <dbReference type="EMBL" id="SHH34850.1"/>
    </source>
</evidence>
<dbReference type="SMART" id="SM00421">
    <property type="entry name" value="HTH_LUXR"/>
    <property type="match status" value="1"/>
</dbReference>
<dbReference type="AlphaFoldDB" id="A0A1M5S8S4"/>
<dbReference type="InterPro" id="IPR013324">
    <property type="entry name" value="RNA_pol_sigma_r3/r4-like"/>
</dbReference>
<proteinExistence type="inferred from homology"/>
<dbReference type="SUPFAM" id="SSF88659">
    <property type="entry name" value="Sigma3 and sigma4 domains of RNA polymerase sigma factors"/>
    <property type="match status" value="1"/>
</dbReference>
<dbReference type="Gene3D" id="1.10.10.10">
    <property type="entry name" value="Winged helix-like DNA-binding domain superfamily/Winged helix DNA-binding domain"/>
    <property type="match status" value="1"/>
</dbReference>
<dbReference type="InterPro" id="IPR013249">
    <property type="entry name" value="RNA_pol_sigma70_r4_t2"/>
</dbReference>
<feature type="domain" description="HTH luxR-type" evidence="5">
    <location>
        <begin position="120"/>
        <end position="179"/>
    </location>
</feature>
<dbReference type="GO" id="GO:0006352">
    <property type="term" value="P:DNA-templated transcription initiation"/>
    <property type="evidence" value="ECO:0007669"/>
    <property type="project" value="InterPro"/>
</dbReference>
<dbReference type="GO" id="GO:0016987">
    <property type="term" value="F:sigma factor activity"/>
    <property type="evidence" value="ECO:0007669"/>
    <property type="project" value="UniProtKB-KW"/>
</dbReference>
<name>A0A1M5S8S4_9FLAO</name>
<dbReference type="Gene3D" id="1.10.1740.10">
    <property type="match status" value="1"/>
</dbReference>
<dbReference type="STRING" id="280093.SAMN05443373_111101"/>
<dbReference type="Proteomes" id="UP000237771">
    <property type="component" value="Unassembled WGS sequence"/>
</dbReference>
<dbReference type="EMBL" id="FQWO01000011">
    <property type="protein sequence ID" value="SHH34850.1"/>
    <property type="molecule type" value="Genomic_DNA"/>
</dbReference>
<keyword evidence="4" id="KW-0804">Transcription</keyword>
<evidence type="ECO:0000256" key="3">
    <source>
        <dbReference type="ARBA" id="ARBA00023082"/>
    </source>
</evidence>
<accession>A0A1M5S8S4</accession>
<dbReference type="RefSeq" id="WP_072945237.1">
    <property type="nucleotide sequence ID" value="NZ_FQWO01000011.1"/>
</dbReference>
<reference evidence="7" key="2">
    <citation type="submission" date="2016-11" db="EMBL/GenBank/DDBJ databases">
        <authorList>
            <person name="Jaros S."/>
            <person name="Januszkiewicz K."/>
            <person name="Wedrychowicz H."/>
        </authorList>
    </citation>
    <scope>NUCLEOTIDE SEQUENCE [LARGE SCALE GENOMIC DNA]</scope>
    <source>
        <strain evidence="7">DSM 19729</strain>
    </source>
</reference>
<organism evidence="7 8">
    <name type="scientific">Flavobacterium granuli</name>
    <dbReference type="NCBI Taxonomy" id="280093"/>
    <lineage>
        <taxon>Bacteria</taxon>
        <taxon>Pseudomonadati</taxon>
        <taxon>Bacteroidota</taxon>
        <taxon>Flavobacteriia</taxon>
        <taxon>Flavobacteriales</taxon>
        <taxon>Flavobacteriaceae</taxon>
        <taxon>Flavobacterium</taxon>
    </lineage>
</organism>
<evidence type="ECO:0000313" key="8">
    <source>
        <dbReference type="Proteomes" id="UP000184384"/>
    </source>
</evidence>
<reference evidence="8" key="1">
    <citation type="submission" date="2016-11" db="EMBL/GenBank/DDBJ databases">
        <authorList>
            <person name="Varghese N."/>
            <person name="Submissions S."/>
        </authorList>
    </citation>
    <scope>NUCLEOTIDE SEQUENCE [LARGE SCALE GENOMIC DNA]</scope>
    <source>
        <strain evidence="8">DSM 19729</strain>
    </source>
</reference>
<dbReference type="EMBL" id="PVUB01000009">
    <property type="protein sequence ID" value="PRZ21248.1"/>
    <property type="molecule type" value="Genomic_DNA"/>
</dbReference>
<evidence type="ECO:0000256" key="1">
    <source>
        <dbReference type="ARBA" id="ARBA00010641"/>
    </source>
</evidence>
<dbReference type="PANTHER" id="PTHR43133">
    <property type="entry name" value="RNA POLYMERASE ECF-TYPE SIGMA FACTO"/>
    <property type="match status" value="1"/>
</dbReference>
<dbReference type="InterPro" id="IPR014284">
    <property type="entry name" value="RNA_pol_sigma-70_dom"/>
</dbReference>
<dbReference type="Pfam" id="PF04542">
    <property type="entry name" value="Sigma70_r2"/>
    <property type="match status" value="1"/>
</dbReference>
<reference evidence="6 9" key="3">
    <citation type="submission" date="2018-03" db="EMBL/GenBank/DDBJ databases">
        <title>Genomic Encyclopedia of Archaeal and Bacterial Type Strains, Phase II (KMG-II): from individual species to whole genera.</title>
        <authorList>
            <person name="Goeker M."/>
        </authorList>
    </citation>
    <scope>NUCLEOTIDE SEQUENCE [LARGE SCALE GENOMIC DNA]</scope>
    <source>
        <strain evidence="6 9">DSM 17797</strain>
    </source>
</reference>
<dbReference type="InterPro" id="IPR007627">
    <property type="entry name" value="RNA_pol_sigma70_r2"/>
</dbReference>
<dbReference type="OrthoDB" id="9772248at2"/>
<sequence>MIVAGKIIEYNSQEFRSLFERLFPAICLLAGRILKDDAKGKDVAQEAFVKLLNKANEEFTDENALRAYLYILVKNACISIIRKEKKILNTPVDDGMLIAEQSFLNEVLREETYQLLREAIKDLSPQAARVVDLTLKGYSNLDISDEMGITINTVKTTKRRAYQSLRKNLGHQFVMLLLTNFIRFF</sequence>
<dbReference type="InterPro" id="IPR013325">
    <property type="entry name" value="RNA_pol_sigma_r2"/>
</dbReference>
<evidence type="ECO:0000256" key="4">
    <source>
        <dbReference type="ARBA" id="ARBA00023163"/>
    </source>
</evidence>
<keyword evidence="3" id="KW-0731">Sigma factor</keyword>
<evidence type="ECO:0000256" key="2">
    <source>
        <dbReference type="ARBA" id="ARBA00023015"/>
    </source>
</evidence>
<dbReference type="InterPro" id="IPR036388">
    <property type="entry name" value="WH-like_DNA-bd_sf"/>
</dbReference>
<keyword evidence="9" id="KW-1185">Reference proteome</keyword>
<dbReference type="PANTHER" id="PTHR43133:SF46">
    <property type="entry name" value="RNA POLYMERASE SIGMA-70 FACTOR ECF SUBFAMILY"/>
    <property type="match status" value="1"/>
</dbReference>
<dbReference type="Pfam" id="PF08281">
    <property type="entry name" value="Sigma70_r4_2"/>
    <property type="match status" value="1"/>
</dbReference>
<comment type="similarity">
    <text evidence="1">Belongs to the sigma-70 factor family. ECF subfamily.</text>
</comment>
<protein>
    <submittedName>
        <fullName evidence="6">RNA polymerase sigma factor (Sigma-70 family)</fullName>
    </submittedName>
    <submittedName>
        <fullName evidence="7">RNA polymerase sigma factor, sigma-70 family</fullName>
    </submittedName>
</protein>
<evidence type="ECO:0000313" key="9">
    <source>
        <dbReference type="Proteomes" id="UP000237771"/>
    </source>
</evidence>
<dbReference type="Proteomes" id="UP000184384">
    <property type="component" value="Unassembled WGS sequence"/>
</dbReference>
<dbReference type="InterPro" id="IPR039425">
    <property type="entry name" value="RNA_pol_sigma-70-like"/>
</dbReference>
<dbReference type="NCBIfam" id="TIGR02937">
    <property type="entry name" value="sigma70-ECF"/>
    <property type="match status" value="1"/>
</dbReference>
<dbReference type="SUPFAM" id="SSF88946">
    <property type="entry name" value="Sigma2 domain of RNA polymerase sigma factors"/>
    <property type="match status" value="1"/>
</dbReference>
<evidence type="ECO:0000313" key="6">
    <source>
        <dbReference type="EMBL" id="PRZ21248.1"/>
    </source>
</evidence>
<dbReference type="GO" id="GO:0003677">
    <property type="term" value="F:DNA binding"/>
    <property type="evidence" value="ECO:0007669"/>
    <property type="project" value="InterPro"/>
</dbReference>
<evidence type="ECO:0000259" key="5">
    <source>
        <dbReference type="SMART" id="SM00421"/>
    </source>
</evidence>